<sequence length="416" mass="47118">MSSHFRVKRFRRDDGLAIVHQYLPATPVAIADVWVRAGALAEPDGWSGMAHFLEHAIFKGTDRLPPGAFDLEIENRGGTTNAATSHDYAHFFIATADRYFQETLPYLAEILLHASIPDDEFIRERDVVLEEIRQANDNPDGVAFDALMDTIYQVHPYKKPVLGAVGELLERSPQEMRSFHQAHYQPQNMTVVITGGIQEDLALESIEDCFRDFPSPPSCPTSRVEAEPPLDCVRRRELYLPRLELARLNMAWIGPGIDEIHDAYGLDLLAIVLAGGRSSRLVRQLREERQFVQWITGDFSLQRDSSLLTITAGLEPVYLNTVEEFVVRAVHQLQTTPISEVELARAKRQLCNDFAFSTETPAQLAGLYGYYQTLANAEIATLYPQRIQTFEPEELQQLARRYLRRDCYAITIAQGE</sequence>
<evidence type="ECO:0000313" key="6">
    <source>
        <dbReference type="Proteomes" id="UP000621799"/>
    </source>
</evidence>
<dbReference type="Gene3D" id="3.30.830.10">
    <property type="entry name" value="Metalloenzyme, LuxS/M16 peptidase-like"/>
    <property type="match status" value="2"/>
</dbReference>
<dbReference type="InterPro" id="IPR007863">
    <property type="entry name" value="Peptidase_M16_C"/>
</dbReference>
<organism evidence="5 6">
    <name type="scientific">Zarconia navalis LEGE 11467</name>
    <dbReference type="NCBI Taxonomy" id="1828826"/>
    <lineage>
        <taxon>Bacteria</taxon>
        <taxon>Bacillati</taxon>
        <taxon>Cyanobacteriota</taxon>
        <taxon>Cyanophyceae</taxon>
        <taxon>Oscillatoriophycideae</taxon>
        <taxon>Oscillatoriales</taxon>
        <taxon>Oscillatoriales incertae sedis</taxon>
        <taxon>Zarconia</taxon>
        <taxon>Zarconia navalis</taxon>
    </lineage>
</organism>
<dbReference type="InterPro" id="IPR001431">
    <property type="entry name" value="Pept_M16_Zn_BS"/>
</dbReference>
<dbReference type="SUPFAM" id="SSF63411">
    <property type="entry name" value="LuxS/MPP-like metallohydrolase"/>
    <property type="match status" value="2"/>
</dbReference>
<dbReference type="PROSITE" id="PS00143">
    <property type="entry name" value="INSULINASE"/>
    <property type="match status" value="1"/>
</dbReference>
<evidence type="ECO:0000259" key="3">
    <source>
        <dbReference type="Pfam" id="PF00675"/>
    </source>
</evidence>
<dbReference type="GO" id="GO:0046872">
    <property type="term" value="F:metal ion binding"/>
    <property type="evidence" value="ECO:0007669"/>
    <property type="project" value="InterPro"/>
</dbReference>
<evidence type="ECO:0000256" key="2">
    <source>
        <dbReference type="RuleBase" id="RU004447"/>
    </source>
</evidence>
<name>A0A928VVG1_9CYAN</name>
<evidence type="ECO:0000313" key="5">
    <source>
        <dbReference type="EMBL" id="MBE9041074.1"/>
    </source>
</evidence>
<dbReference type="PANTHER" id="PTHR11851">
    <property type="entry name" value="METALLOPROTEASE"/>
    <property type="match status" value="1"/>
</dbReference>
<dbReference type="EMBL" id="JADEXN010000148">
    <property type="protein sequence ID" value="MBE9041074.1"/>
    <property type="molecule type" value="Genomic_DNA"/>
</dbReference>
<keyword evidence="6" id="KW-1185">Reference proteome</keyword>
<gene>
    <name evidence="5" type="ORF">IQ235_09815</name>
</gene>
<feature type="domain" description="Peptidase M16 N-terminal" evidence="3">
    <location>
        <begin position="19"/>
        <end position="163"/>
    </location>
</feature>
<dbReference type="Pfam" id="PF00675">
    <property type="entry name" value="Peptidase_M16"/>
    <property type="match status" value="1"/>
</dbReference>
<dbReference type="Pfam" id="PF05193">
    <property type="entry name" value="Peptidase_M16_C"/>
    <property type="match status" value="1"/>
</dbReference>
<dbReference type="InterPro" id="IPR011249">
    <property type="entry name" value="Metalloenz_LuxS/M16"/>
</dbReference>
<dbReference type="PANTHER" id="PTHR11851:SF49">
    <property type="entry name" value="MITOCHONDRIAL-PROCESSING PEPTIDASE SUBUNIT ALPHA"/>
    <property type="match status" value="1"/>
</dbReference>
<evidence type="ECO:0000256" key="1">
    <source>
        <dbReference type="ARBA" id="ARBA00007261"/>
    </source>
</evidence>
<dbReference type="GO" id="GO:0004222">
    <property type="term" value="F:metalloendopeptidase activity"/>
    <property type="evidence" value="ECO:0007669"/>
    <property type="project" value="InterPro"/>
</dbReference>
<comment type="similarity">
    <text evidence="1 2">Belongs to the peptidase M16 family.</text>
</comment>
<protein>
    <submittedName>
        <fullName evidence="5">Insulinase family protein</fullName>
    </submittedName>
</protein>
<evidence type="ECO:0000259" key="4">
    <source>
        <dbReference type="Pfam" id="PF05193"/>
    </source>
</evidence>
<dbReference type="AlphaFoldDB" id="A0A928VVG1"/>
<dbReference type="GO" id="GO:0006508">
    <property type="term" value="P:proteolysis"/>
    <property type="evidence" value="ECO:0007669"/>
    <property type="project" value="InterPro"/>
</dbReference>
<dbReference type="InterPro" id="IPR050361">
    <property type="entry name" value="MPP/UQCRC_Complex"/>
</dbReference>
<accession>A0A928VVG1</accession>
<comment type="caution">
    <text evidence="5">The sequence shown here is derived from an EMBL/GenBank/DDBJ whole genome shotgun (WGS) entry which is preliminary data.</text>
</comment>
<reference evidence="5" key="1">
    <citation type="submission" date="2020-10" db="EMBL/GenBank/DDBJ databases">
        <authorList>
            <person name="Castelo-Branco R."/>
            <person name="Eusebio N."/>
            <person name="Adriana R."/>
            <person name="Vieira A."/>
            <person name="Brugerolle De Fraissinette N."/>
            <person name="Rezende De Castro R."/>
            <person name="Schneider M.P."/>
            <person name="Vasconcelos V."/>
            <person name="Leao P.N."/>
        </authorList>
    </citation>
    <scope>NUCLEOTIDE SEQUENCE</scope>
    <source>
        <strain evidence="5">LEGE 11467</strain>
    </source>
</reference>
<dbReference type="Proteomes" id="UP000621799">
    <property type="component" value="Unassembled WGS sequence"/>
</dbReference>
<feature type="domain" description="Peptidase M16 C-terminal" evidence="4">
    <location>
        <begin position="173"/>
        <end position="350"/>
    </location>
</feature>
<proteinExistence type="inferred from homology"/>
<dbReference type="InterPro" id="IPR011765">
    <property type="entry name" value="Pept_M16_N"/>
</dbReference>